<protein>
    <recommendedName>
        <fullName evidence="3">Fungal N-terminal domain-containing protein</fullName>
    </recommendedName>
</protein>
<sequence>MAEAMAIIGLAFSIATFIQMGFAIVKTGRTVLESGHGTMNEAHELTLIVKDIDKRVDDFLQISNRGHSGKHEKEIRSIAAECKRVAQELQRILSSLASSEKVRSRVLEAGKTTIVAFIRRRRYQVSLVA</sequence>
<comment type="caution">
    <text evidence="1">The sequence shown here is derived from an EMBL/GenBank/DDBJ whole genome shotgun (WGS) entry which is preliminary data.</text>
</comment>
<dbReference type="Proteomes" id="UP001583177">
    <property type="component" value="Unassembled WGS sequence"/>
</dbReference>
<gene>
    <name evidence="1" type="ORF">Daus18300_006740</name>
</gene>
<evidence type="ECO:0008006" key="3">
    <source>
        <dbReference type="Google" id="ProtNLM"/>
    </source>
</evidence>
<organism evidence="1 2">
    <name type="scientific">Diaporthe australafricana</name>
    <dbReference type="NCBI Taxonomy" id="127596"/>
    <lineage>
        <taxon>Eukaryota</taxon>
        <taxon>Fungi</taxon>
        <taxon>Dikarya</taxon>
        <taxon>Ascomycota</taxon>
        <taxon>Pezizomycotina</taxon>
        <taxon>Sordariomycetes</taxon>
        <taxon>Sordariomycetidae</taxon>
        <taxon>Diaporthales</taxon>
        <taxon>Diaporthaceae</taxon>
        <taxon>Diaporthe</taxon>
    </lineage>
</organism>
<proteinExistence type="predicted"/>
<name>A0ABR3WSU0_9PEZI</name>
<dbReference type="EMBL" id="JAWRVE010000055">
    <property type="protein sequence ID" value="KAL1866505.1"/>
    <property type="molecule type" value="Genomic_DNA"/>
</dbReference>
<evidence type="ECO:0000313" key="1">
    <source>
        <dbReference type="EMBL" id="KAL1866505.1"/>
    </source>
</evidence>
<reference evidence="1 2" key="1">
    <citation type="journal article" date="2024" name="IMA Fungus">
        <title>IMA Genome - F19 : A genome assembly and annotation guide to empower mycologists, including annotated draft genome sequences of Ceratocystis pirilliformis, Diaporthe australafricana, Fusarium ophioides, Paecilomyces lecythidis, and Sporothrix stenoceras.</title>
        <authorList>
            <person name="Aylward J."/>
            <person name="Wilson A.M."/>
            <person name="Visagie C.M."/>
            <person name="Spraker J."/>
            <person name="Barnes I."/>
            <person name="Buitendag C."/>
            <person name="Ceriani C."/>
            <person name="Del Mar Angel L."/>
            <person name="du Plessis D."/>
            <person name="Fuchs T."/>
            <person name="Gasser K."/>
            <person name="Kramer D."/>
            <person name="Li W."/>
            <person name="Munsamy K."/>
            <person name="Piso A."/>
            <person name="Price J.L."/>
            <person name="Sonnekus B."/>
            <person name="Thomas C."/>
            <person name="van der Nest A."/>
            <person name="van Dijk A."/>
            <person name="van Heerden A."/>
            <person name="van Vuuren N."/>
            <person name="Yilmaz N."/>
            <person name="Duong T.A."/>
            <person name="van der Merwe N.A."/>
            <person name="Wingfield M.J."/>
            <person name="Wingfield B.D."/>
        </authorList>
    </citation>
    <scope>NUCLEOTIDE SEQUENCE [LARGE SCALE GENOMIC DNA]</scope>
    <source>
        <strain evidence="1 2">CMW 18300</strain>
    </source>
</reference>
<keyword evidence="2" id="KW-1185">Reference proteome</keyword>
<accession>A0ABR3WSU0</accession>
<evidence type="ECO:0000313" key="2">
    <source>
        <dbReference type="Proteomes" id="UP001583177"/>
    </source>
</evidence>